<evidence type="ECO:0000313" key="2">
    <source>
        <dbReference type="Proteomes" id="UP000596329"/>
    </source>
</evidence>
<organism evidence="1 2">
    <name type="scientific">Flavobacterium psychrophilum</name>
    <dbReference type="NCBI Taxonomy" id="96345"/>
    <lineage>
        <taxon>Bacteria</taxon>
        <taxon>Pseudomonadati</taxon>
        <taxon>Bacteroidota</taxon>
        <taxon>Flavobacteriia</taxon>
        <taxon>Flavobacteriales</taxon>
        <taxon>Flavobacteriaceae</taxon>
        <taxon>Flavobacterium</taxon>
    </lineage>
</organism>
<dbReference type="AlphaFoldDB" id="A0A7U2R9V3"/>
<sequence length="75" mass="9001">MDLQLEKIELIELLLNTRNESVLKKLRAILEKEHDINLTPEQYEIVDKRRELHLKNETKSYSWEQVKSNARLANQ</sequence>
<protein>
    <recommendedName>
        <fullName evidence="3">Addiction module protein</fullName>
    </recommendedName>
</protein>
<accession>A0A7U2R9V3</accession>
<dbReference type="EMBL" id="CP059075">
    <property type="protein sequence ID" value="QRE04353.1"/>
    <property type="molecule type" value="Genomic_DNA"/>
</dbReference>
<proteinExistence type="predicted"/>
<dbReference type="RefSeq" id="WP_094158213.1">
    <property type="nucleotide sequence ID" value="NZ_CP059075.1"/>
</dbReference>
<reference evidence="1 2" key="1">
    <citation type="submission" date="2020-07" db="EMBL/GenBank/DDBJ databases">
        <title>Genomic characterization of Flavobacterium psychrophilum strains.</title>
        <authorList>
            <person name="Castillo D."/>
            <person name="Jorgensen J."/>
            <person name="Middelboe M."/>
        </authorList>
    </citation>
    <scope>NUCLEOTIDE SEQUENCE [LARGE SCALE GENOMIC DNA]</scope>
    <source>
        <strain evidence="1 2">FPS-R7</strain>
    </source>
</reference>
<gene>
    <name evidence="1" type="ORF">H0H26_01740</name>
</gene>
<evidence type="ECO:0000313" key="1">
    <source>
        <dbReference type="EMBL" id="QRE04353.1"/>
    </source>
</evidence>
<name>A0A7U2R9V3_FLAPS</name>
<evidence type="ECO:0008006" key="3">
    <source>
        <dbReference type="Google" id="ProtNLM"/>
    </source>
</evidence>
<dbReference type="Proteomes" id="UP000596329">
    <property type="component" value="Chromosome"/>
</dbReference>